<evidence type="ECO:0000313" key="4">
    <source>
        <dbReference type="EMBL" id="MBP3983815.1"/>
    </source>
</evidence>
<evidence type="ECO:0000256" key="2">
    <source>
        <dbReference type="ARBA" id="ARBA00022679"/>
    </source>
</evidence>
<dbReference type="GO" id="GO:0019878">
    <property type="term" value="P:lysine biosynthetic process via aminoadipic acid"/>
    <property type="evidence" value="ECO:0007669"/>
    <property type="project" value="TreeGrafter"/>
</dbReference>
<dbReference type="PANTHER" id="PTHR12215:SF10">
    <property type="entry name" value="L-AMINOADIPATE-SEMIALDEHYDE DEHYDROGENASE-PHOSPHOPANTETHEINYL TRANSFERASE"/>
    <property type="match status" value="1"/>
</dbReference>
<accession>A0A940X370</accession>
<feature type="domain" description="4'-phosphopantetheinyl transferase" evidence="3">
    <location>
        <begin position="83"/>
        <end position="188"/>
    </location>
</feature>
<sequence>MAAGEPHRQYGPVRLWLRPHARGERGEALAVGLLSAALGTASLAWQRDAHGRPQLQGAHAHFDANWSHSGDLLLVALGEAIELGVDLEHLRPRPRAMELAQRFYHPDETARLLALPEEARVPFFVRLWCAKEAVLKAHGQGISFGLEKLVFDERDGELRLVACDCALGLPEDWQLREWEPQPGYRAALAWRSA</sequence>
<comment type="caution">
    <text evidence="4">The sequence shown here is derived from an EMBL/GenBank/DDBJ whole genome shotgun (WGS) entry which is preliminary data.</text>
</comment>
<dbReference type="Gene3D" id="3.90.470.20">
    <property type="entry name" value="4'-phosphopantetheinyl transferase domain"/>
    <property type="match status" value="1"/>
</dbReference>
<dbReference type="GO" id="GO:0000287">
    <property type="term" value="F:magnesium ion binding"/>
    <property type="evidence" value="ECO:0007669"/>
    <property type="project" value="InterPro"/>
</dbReference>
<dbReference type="InterPro" id="IPR008278">
    <property type="entry name" value="4-PPantetheinyl_Trfase_dom"/>
</dbReference>
<gene>
    <name evidence="4" type="ORF">J5837_05180</name>
</gene>
<proteinExistence type="inferred from homology"/>
<protein>
    <submittedName>
        <fullName evidence="4">4'-phosphopantetheinyl transferase superfamily protein</fullName>
    </submittedName>
</protein>
<dbReference type="InterPro" id="IPR037143">
    <property type="entry name" value="4-PPantetheinyl_Trfase_dom_sf"/>
</dbReference>
<evidence type="ECO:0000259" key="3">
    <source>
        <dbReference type="Pfam" id="PF01648"/>
    </source>
</evidence>
<reference evidence="4" key="2">
    <citation type="submission" date="2021-03" db="EMBL/GenBank/DDBJ databases">
        <authorList>
            <person name="Cao W."/>
        </authorList>
    </citation>
    <scope>NUCLEOTIDE SEQUENCE</scope>
    <source>
        <strain evidence="4">110414</strain>
    </source>
</reference>
<evidence type="ECO:0000313" key="5">
    <source>
        <dbReference type="Proteomes" id="UP000673447"/>
    </source>
</evidence>
<comment type="similarity">
    <text evidence="1">Belongs to the P-Pant transferase superfamily. Gsp/Sfp/HetI/AcpT family.</text>
</comment>
<dbReference type="AlphaFoldDB" id="A0A940X370"/>
<dbReference type="GO" id="GO:0005829">
    <property type="term" value="C:cytosol"/>
    <property type="evidence" value="ECO:0007669"/>
    <property type="project" value="TreeGrafter"/>
</dbReference>
<keyword evidence="5" id="KW-1185">Reference proteome</keyword>
<dbReference type="GO" id="GO:0008897">
    <property type="term" value="F:holo-[acyl-carrier-protein] synthase activity"/>
    <property type="evidence" value="ECO:0007669"/>
    <property type="project" value="InterPro"/>
</dbReference>
<dbReference type="Pfam" id="PF01648">
    <property type="entry name" value="ACPS"/>
    <property type="match status" value="1"/>
</dbReference>
<organism evidence="4 5">
    <name type="scientific">Pseudoxanthomonas helianthi</name>
    <dbReference type="NCBI Taxonomy" id="1453541"/>
    <lineage>
        <taxon>Bacteria</taxon>
        <taxon>Pseudomonadati</taxon>
        <taxon>Pseudomonadota</taxon>
        <taxon>Gammaproteobacteria</taxon>
        <taxon>Lysobacterales</taxon>
        <taxon>Lysobacteraceae</taxon>
        <taxon>Pseudoxanthomonas</taxon>
    </lineage>
</organism>
<dbReference type="SUPFAM" id="SSF56214">
    <property type="entry name" value="4'-phosphopantetheinyl transferase"/>
    <property type="match status" value="2"/>
</dbReference>
<dbReference type="Proteomes" id="UP000673447">
    <property type="component" value="Unassembled WGS sequence"/>
</dbReference>
<reference evidence="4" key="1">
    <citation type="journal article" date="2016" name="Int. J. Syst. Evol. Microbiol.">
        <title>Pseudoxanthomonas helianthi sp. nov., isolated from roots of Jerusalem artichoke (Helianthus tuberosus).</title>
        <authorList>
            <person name="Kittiwongwattana C."/>
            <person name="Thawai C."/>
        </authorList>
    </citation>
    <scope>NUCLEOTIDE SEQUENCE</scope>
    <source>
        <strain evidence="4">110414</strain>
    </source>
</reference>
<dbReference type="InterPro" id="IPR050559">
    <property type="entry name" value="P-Pant_transferase_sf"/>
</dbReference>
<dbReference type="RefSeq" id="WP_210536144.1">
    <property type="nucleotide sequence ID" value="NZ_JAGKTC010000001.1"/>
</dbReference>
<evidence type="ECO:0000256" key="1">
    <source>
        <dbReference type="ARBA" id="ARBA00010990"/>
    </source>
</evidence>
<dbReference type="EMBL" id="JAGKTC010000001">
    <property type="protein sequence ID" value="MBP3983815.1"/>
    <property type="molecule type" value="Genomic_DNA"/>
</dbReference>
<keyword evidence="2 4" id="KW-0808">Transferase</keyword>
<dbReference type="PANTHER" id="PTHR12215">
    <property type="entry name" value="PHOSPHOPANTETHEINE TRANSFERASE"/>
    <property type="match status" value="1"/>
</dbReference>
<name>A0A940X370_9GAMM</name>